<evidence type="ECO:0000256" key="1">
    <source>
        <dbReference type="ARBA" id="ARBA00005336"/>
    </source>
</evidence>
<dbReference type="Gene3D" id="3.20.20.300">
    <property type="entry name" value="Glycoside hydrolase, family 3, N-terminal domain"/>
    <property type="match status" value="1"/>
</dbReference>
<evidence type="ECO:0000256" key="3">
    <source>
        <dbReference type="ARBA" id="ARBA00023295"/>
    </source>
</evidence>
<feature type="signal peptide" evidence="4">
    <location>
        <begin position="1"/>
        <end position="20"/>
    </location>
</feature>
<evidence type="ECO:0000313" key="6">
    <source>
        <dbReference type="EMBL" id="VVG73351.1"/>
    </source>
</evidence>
<feature type="domain" description="Glycoside hydrolase family 3 N-terminal" evidence="5">
    <location>
        <begin position="71"/>
        <end position="318"/>
    </location>
</feature>
<reference evidence="6 7" key="1">
    <citation type="submission" date="2019-08" db="EMBL/GenBank/DDBJ databases">
        <authorList>
            <person name="Peeters C."/>
        </authorList>
    </citation>
    <scope>NUCLEOTIDE SEQUENCE [LARGE SCALE GENOMIC DNA]</scope>
    <source>
        <strain evidence="6 7">LMG 18089</strain>
    </source>
</reference>
<keyword evidence="3 6" id="KW-0326">Glycosidase</keyword>
<organism evidence="6 7">
    <name type="scientific">Pandoraea apista</name>
    <dbReference type="NCBI Taxonomy" id="93218"/>
    <lineage>
        <taxon>Bacteria</taxon>
        <taxon>Pseudomonadati</taxon>
        <taxon>Pseudomonadota</taxon>
        <taxon>Betaproteobacteria</taxon>
        <taxon>Burkholderiales</taxon>
        <taxon>Burkholderiaceae</taxon>
        <taxon>Pandoraea</taxon>
    </lineage>
</organism>
<keyword evidence="4" id="KW-0732">Signal</keyword>
<dbReference type="InterPro" id="IPR050226">
    <property type="entry name" value="NagZ_Beta-hexosaminidase"/>
</dbReference>
<feature type="chain" id="PRO_5023012134" evidence="4">
    <location>
        <begin position="21"/>
        <end position="323"/>
    </location>
</feature>
<dbReference type="InterPro" id="IPR036962">
    <property type="entry name" value="Glyco_hydro_3_N_sf"/>
</dbReference>
<dbReference type="GO" id="GO:0005975">
    <property type="term" value="P:carbohydrate metabolic process"/>
    <property type="evidence" value="ECO:0007669"/>
    <property type="project" value="InterPro"/>
</dbReference>
<sequence>MKVVFKISLAVLLGLFPLLARCEISDNDLRKLFIITGASGDEKYGGVVLFKSHFDKNKTACAYKKSHPETTIFIDQEGGSVVRIADAAPPSPAQARTMRDADFYEAVKKSAKKLKSACIDVNLAPVVEVNADPSRAYGAVPEEAIPKARAFSQAMQSEGIKTVLKHFPGWNEHCTEVKELNSIKLKVRPQSEAHRCSVREDERYLFTEKVKVFSKVPSNAWMVSNTVIPELGPYPSSMNPVIHDFARGDIGYKGLLISDALWEIEASPKAVVMALKVVDWVMVGYAADVEAAIPYIREALKRGLITESELQAKLRRIAAFKEN</sequence>
<dbReference type="EC" id="3.2.1.52" evidence="6"/>
<dbReference type="PANTHER" id="PTHR30480:SF16">
    <property type="entry name" value="GLYCOSIDE HYDROLASE FAMILY 3 DOMAIN PROTEIN"/>
    <property type="match status" value="1"/>
</dbReference>
<name>A0A5E5P9S1_9BURK</name>
<protein>
    <submittedName>
        <fullName evidence="6">Beta-hexosaminidase</fullName>
        <ecNumber evidence="6">3.2.1.52</ecNumber>
    </submittedName>
</protein>
<gene>
    <name evidence="6" type="ORF">PAP18089_04356</name>
</gene>
<dbReference type="PANTHER" id="PTHR30480">
    <property type="entry name" value="BETA-HEXOSAMINIDASE-RELATED"/>
    <property type="match status" value="1"/>
</dbReference>
<dbReference type="SUPFAM" id="SSF51445">
    <property type="entry name" value="(Trans)glycosidases"/>
    <property type="match status" value="1"/>
</dbReference>
<dbReference type="EMBL" id="CABPSX010000010">
    <property type="protein sequence ID" value="VVG73351.1"/>
    <property type="molecule type" value="Genomic_DNA"/>
</dbReference>
<keyword evidence="2 6" id="KW-0378">Hydrolase</keyword>
<dbReference type="InterPro" id="IPR001764">
    <property type="entry name" value="Glyco_hydro_3_N"/>
</dbReference>
<evidence type="ECO:0000256" key="4">
    <source>
        <dbReference type="SAM" id="SignalP"/>
    </source>
</evidence>
<proteinExistence type="inferred from homology"/>
<dbReference type="Pfam" id="PF00933">
    <property type="entry name" value="Glyco_hydro_3"/>
    <property type="match status" value="1"/>
</dbReference>
<evidence type="ECO:0000256" key="2">
    <source>
        <dbReference type="ARBA" id="ARBA00022801"/>
    </source>
</evidence>
<dbReference type="GO" id="GO:0009254">
    <property type="term" value="P:peptidoglycan turnover"/>
    <property type="evidence" value="ECO:0007669"/>
    <property type="project" value="TreeGrafter"/>
</dbReference>
<evidence type="ECO:0000259" key="5">
    <source>
        <dbReference type="Pfam" id="PF00933"/>
    </source>
</evidence>
<dbReference type="RefSeq" id="WP_191624848.1">
    <property type="nucleotide sequence ID" value="NZ_CABPSX010000010.1"/>
</dbReference>
<dbReference type="GO" id="GO:0004563">
    <property type="term" value="F:beta-N-acetylhexosaminidase activity"/>
    <property type="evidence" value="ECO:0007669"/>
    <property type="project" value="UniProtKB-EC"/>
</dbReference>
<comment type="similarity">
    <text evidence="1">Belongs to the glycosyl hydrolase 3 family.</text>
</comment>
<dbReference type="AlphaFoldDB" id="A0A5E5P9S1"/>
<dbReference type="Proteomes" id="UP000364291">
    <property type="component" value="Unassembled WGS sequence"/>
</dbReference>
<accession>A0A5E5P9S1</accession>
<evidence type="ECO:0000313" key="7">
    <source>
        <dbReference type="Proteomes" id="UP000364291"/>
    </source>
</evidence>
<dbReference type="InterPro" id="IPR017853">
    <property type="entry name" value="GH"/>
</dbReference>